<evidence type="ECO:0000313" key="1">
    <source>
        <dbReference type="EMBL" id="MBB6578928.1"/>
    </source>
</evidence>
<dbReference type="EMBL" id="JACHKZ010000021">
    <property type="protein sequence ID" value="MBB6578928.1"/>
    <property type="molecule type" value="Genomic_DNA"/>
</dbReference>
<evidence type="ECO:0000313" key="2">
    <source>
        <dbReference type="Proteomes" id="UP000562492"/>
    </source>
</evidence>
<organism evidence="1 2">
    <name type="scientific">Comamonas odontotermitis</name>
    <dbReference type="NCBI Taxonomy" id="379895"/>
    <lineage>
        <taxon>Bacteria</taxon>
        <taxon>Pseudomonadati</taxon>
        <taxon>Pseudomonadota</taxon>
        <taxon>Betaproteobacteria</taxon>
        <taxon>Burkholderiales</taxon>
        <taxon>Comamonadaceae</taxon>
        <taxon>Comamonas</taxon>
    </lineage>
</organism>
<dbReference type="NCBIfam" id="TIGR02646">
    <property type="entry name" value="retron system putative HNH endonuclease"/>
    <property type="match status" value="1"/>
</dbReference>
<name>A0ABR6RIE2_9BURK</name>
<dbReference type="Proteomes" id="UP000562492">
    <property type="component" value="Unassembled WGS sequence"/>
</dbReference>
<reference evidence="1 2" key="1">
    <citation type="submission" date="2020-08" db="EMBL/GenBank/DDBJ databases">
        <title>Functional genomics of gut bacteria from endangered species of beetles.</title>
        <authorList>
            <person name="Carlos-Shanley C."/>
        </authorList>
    </citation>
    <scope>NUCLEOTIDE SEQUENCE [LARGE SCALE GENOMIC DNA]</scope>
    <source>
        <strain evidence="1 2">S00124</strain>
    </source>
</reference>
<dbReference type="InterPro" id="IPR013467">
    <property type="entry name" value="HNH78-like"/>
</dbReference>
<comment type="caution">
    <text evidence="1">The sequence shown here is derived from an EMBL/GenBank/DDBJ whole genome shotgun (WGS) entry which is preliminary data.</text>
</comment>
<proteinExistence type="predicted"/>
<protein>
    <submittedName>
        <fullName evidence="1">Uncharacterized protein (TIGR02646 family)</fullName>
    </submittedName>
</protein>
<dbReference type="RefSeq" id="WP_184709981.1">
    <property type="nucleotide sequence ID" value="NZ_JACHKZ010000021.1"/>
</dbReference>
<sequence>MRRIAKTHPPQELTEWRDENREVNHAYRDLLGTKAYHDLKSKLLQEQGWLCAYTGRSIDSGSSHVEHIKPQCECTEWEDVEYRNVVACFPTDGGDKSHGYGAPVKASWWDEQRFVSPLSDDCERRFHFVWSGHVHPSPDGHEGATETIKVLGLDEESLRQLRKARIDGFFGFGSRTRTRPLSIKEARAVLANIECRDNNERLQEFCFVLKQLLPKYIAQKEGGA</sequence>
<accession>A0ABR6RIE2</accession>
<gene>
    <name evidence="1" type="ORF">HNP33_003033</name>
</gene>
<keyword evidence="2" id="KW-1185">Reference proteome</keyword>